<organism evidence="2 3">
    <name type="scientific">Saguinus oedipus</name>
    <name type="common">Cotton-top tamarin</name>
    <name type="synonym">Oedipomidas oedipus</name>
    <dbReference type="NCBI Taxonomy" id="9490"/>
    <lineage>
        <taxon>Eukaryota</taxon>
        <taxon>Metazoa</taxon>
        <taxon>Chordata</taxon>
        <taxon>Craniata</taxon>
        <taxon>Vertebrata</taxon>
        <taxon>Euteleostomi</taxon>
        <taxon>Mammalia</taxon>
        <taxon>Eutheria</taxon>
        <taxon>Euarchontoglires</taxon>
        <taxon>Primates</taxon>
        <taxon>Haplorrhini</taxon>
        <taxon>Platyrrhini</taxon>
        <taxon>Cebidae</taxon>
        <taxon>Callitrichinae</taxon>
        <taxon>Saguinus</taxon>
    </lineage>
</organism>
<dbReference type="EMBL" id="JASSZA010000008">
    <property type="protein sequence ID" value="KAK2103098.1"/>
    <property type="molecule type" value="Genomic_DNA"/>
</dbReference>
<accession>A0ABQ9V127</accession>
<keyword evidence="3" id="KW-1185">Reference proteome</keyword>
<proteinExistence type="predicted"/>
<dbReference type="Proteomes" id="UP001266305">
    <property type="component" value="Unassembled WGS sequence"/>
</dbReference>
<evidence type="ECO:0000313" key="3">
    <source>
        <dbReference type="Proteomes" id="UP001266305"/>
    </source>
</evidence>
<sequence length="71" mass="8195">MSSLPRGFEPQAPEDLGQRSLVELREMLKRQERLLRNVPPGEWTEDLLPHSRPSSWPGTFACEDDSYWTAP</sequence>
<protein>
    <submittedName>
        <fullName evidence="2">Uncharacterized protein</fullName>
    </submittedName>
</protein>
<reference evidence="2 3" key="1">
    <citation type="submission" date="2023-05" db="EMBL/GenBank/DDBJ databases">
        <title>B98-5 Cell Line De Novo Hybrid Assembly: An Optical Mapping Approach.</title>
        <authorList>
            <person name="Kananen K."/>
            <person name="Auerbach J.A."/>
            <person name="Kautto E."/>
            <person name="Blachly J.S."/>
        </authorList>
    </citation>
    <scope>NUCLEOTIDE SEQUENCE [LARGE SCALE GENOMIC DNA]</scope>
    <source>
        <strain evidence="2">B95-8</strain>
        <tissue evidence="2">Cell line</tissue>
    </source>
</reference>
<name>A0ABQ9V127_SAGOE</name>
<evidence type="ECO:0000256" key="1">
    <source>
        <dbReference type="SAM" id="MobiDB-lite"/>
    </source>
</evidence>
<evidence type="ECO:0000313" key="2">
    <source>
        <dbReference type="EMBL" id="KAK2103098.1"/>
    </source>
</evidence>
<comment type="caution">
    <text evidence="2">The sequence shown here is derived from an EMBL/GenBank/DDBJ whole genome shotgun (WGS) entry which is preliminary data.</text>
</comment>
<gene>
    <name evidence="2" type="ORF">P7K49_016954</name>
</gene>
<feature type="region of interest" description="Disordered" evidence="1">
    <location>
        <begin position="1"/>
        <end position="20"/>
    </location>
</feature>